<dbReference type="KEGG" id="acob:P0Y56_16280"/>
<evidence type="ECO:0000256" key="1">
    <source>
        <dbReference type="SAM" id="MobiDB-lite"/>
    </source>
</evidence>
<dbReference type="EMBL" id="CP119316">
    <property type="protein sequence ID" value="WEK46544.1"/>
    <property type="molecule type" value="Genomic_DNA"/>
</dbReference>
<gene>
    <name evidence="2" type="ORF">P0Y56_16280</name>
</gene>
<sequence length="252" mass="24750">MPFPTRILPQDPELDRLLALASTPQVPANLAARIVGDVTRLPQQAAAPRPTERSVAAGRQQSRQRLRAAGFAAVVLITGTAVALLTRGGTDDEPIGVQVAATDRPAPALAGAPRLATAPGALAPAGSPATAPGPRRPHAPGLPAADQPGQATEPSPAASTPLPAPPAAQLAVEAPTAVGEHEKPAGLAQNGPVDPGSSVGPLGPPQSTYGPPAGFGISGSGGLPMPEGSSPPSSSAPRGGRPGGPPGGPFHR</sequence>
<organism evidence="2 3">
    <name type="scientific">Candidatus Andeanibacterium colombiense</name>
    <dbReference type="NCBI Taxonomy" id="3121345"/>
    <lineage>
        <taxon>Bacteria</taxon>
        <taxon>Pseudomonadati</taxon>
        <taxon>Pseudomonadota</taxon>
        <taxon>Alphaproteobacteria</taxon>
        <taxon>Sphingomonadales</taxon>
        <taxon>Sphingomonadaceae</taxon>
        <taxon>Candidatus Andeanibacterium</taxon>
    </lineage>
</organism>
<feature type="region of interest" description="Disordered" evidence="1">
    <location>
        <begin position="41"/>
        <end position="61"/>
    </location>
</feature>
<reference evidence="2" key="1">
    <citation type="submission" date="2023-03" db="EMBL/GenBank/DDBJ databases">
        <title>Andean soil-derived lignocellulolytic bacterial consortium as a source of novel taxa and putative plastic-active enzymes.</title>
        <authorList>
            <person name="Diaz-Garcia L."/>
            <person name="Chuvochina M."/>
            <person name="Feuerriegel G."/>
            <person name="Bunk B."/>
            <person name="Sproer C."/>
            <person name="Streit W.R."/>
            <person name="Rodriguez L.M."/>
            <person name="Overmann J."/>
            <person name="Jimenez D.J."/>
        </authorList>
    </citation>
    <scope>NUCLEOTIDE SEQUENCE</scope>
    <source>
        <strain evidence="2">MAG 26</strain>
    </source>
</reference>
<proteinExistence type="predicted"/>
<accession>A0AAJ5X5W1</accession>
<dbReference type="AlphaFoldDB" id="A0AAJ5X5W1"/>
<protein>
    <submittedName>
        <fullName evidence="2">Uncharacterized protein</fullName>
    </submittedName>
</protein>
<feature type="region of interest" description="Disordered" evidence="1">
    <location>
        <begin position="118"/>
        <end position="252"/>
    </location>
</feature>
<feature type="compositionally biased region" description="Low complexity" evidence="1">
    <location>
        <begin position="223"/>
        <end position="239"/>
    </location>
</feature>
<name>A0AAJ5X5W1_9SPHN</name>
<feature type="compositionally biased region" description="Pro residues" evidence="1">
    <location>
        <begin position="243"/>
        <end position="252"/>
    </location>
</feature>
<feature type="compositionally biased region" description="Low complexity" evidence="1">
    <location>
        <begin position="150"/>
        <end position="175"/>
    </location>
</feature>
<evidence type="ECO:0000313" key="3">
    <source>
        <dbReference type="Proteomes" id="UP001218362"/>
    </source>
</evidence>
<evidence type="ECO:0000313" key="2">
    <source>
        <dbReference type="EMBL" id="WEK46544.1"/>
    </source>
</evidence>
<feature type="compositionally biased region" description="Low complexity" evidence="1">
    <location>
        <begin position="118"/>
        <end position="133"/>
    </location>
</feature>
<dbReference type="Proteomes" id="UP001218362">
    <property type="component" value="Chromosome"/>
</dbReference>